<dbReference type="InterPro" id="IPR002213">
    <property type="entry name" value="UDP_glucos_trans"/>
</dbReference>
<keyword evidence="1" id="KW-0808">Transferase</keyword>
<name>A0A5N5TJ07_9CRUS</name>
<proteinExistence type="predicted"/>
<reference evidence="2 3" key="1">
    <citation type="journal article" date="2019" name="PLoS Biol.">
        <title>Sex chromosomes control vertical transmission of feminizing Wolbachia symbionts in an isopod.</title>
        <authorList>
            <person name="Becking T."/>
            <person name="Chebbi M.A."/>
            <person name="Giraud I."/>
            <person name="Moumen B."/>
            <person name="Laverre T."/>
            <person name="Caubet Y."/>
            <person name="Peccoud J."/>
            <person name="Gilbert C."/>
            <person name="Cordaux R."/>
        </authorList>
    </citation>
    <scope>NUCLEOTIDE SEQUENCE [LARGE SCALE GENOMIC DNA]</scope>
    <source>
        <strain evidence="2">ANa2</strain>
        <tissue evidence="2">Whole body excluding digestive tract and cuticle</tissue>
    </source>
</reference>
<organism evidence="2 3">
    <name type="scientific">Armadillidium nasatum</name>
    <dbReference type="NCBI Taxonomy" id="96803"/>
    <lineage>
        <taxon>Eukaryota</taxon>
        <taxon>Metazoa</taxon>
        <taxon>Ecdysozoa</taxon>
        <taxon>Arthropoda</taxon>
        <taxon>Crustacea</taxon>
        <taxon>Multicrustacea</taxon>
        <taxon>Malacostraca</taxon>
        <taxon>Eumalacostraca</taxon>
        <taxon>Peracarida</taxon>
        <taxon>Isopoda</taxon>
        <taxon>Oniscidea</taxon>
        <taxon>Crinocheta</taxon>
        <taxon>Armadillidiidae</taxon>
        <taxon>Armadillidium</taxon>
    </lineage>
</organism>
<dbReference type="Proteomes" id="UP000326759">
    <property type="component" value="Unassembled WGS sequence"/>
</dbReference>
<accession>A0A5N5TJ07</accession>
<dbReference type="AlphaFoldDB" id="A0A5N5TJ07"/>
<comment type="caution">
    <text evidence="2">The sequence shown here is derived from an EMBL/GenBank/DDBJ whole genome shotgun (WGS) entry which is preliminary data.</text>
</comment>
<dbReference type="OrthoDB" id="5835829at2759"/>
<keyword evidence="3" id="KW-1185">Reference proteome</keyword>
<dbReference type="Pfam" id="PF00201">
    <property type="entry name" value="UDPGT"/>
    <property type="match status" value="1"/>
</dbReference>
<evidence type="ECO:0000256" key="1">
    <source>
        <dbReference type="ARBA" id="ARBA00022679"/>
    </source>
</evidence>
<evidence type="ECO:0000313" key="2">
    <source>
        <dbReference type="EMBL" id="KAB7505545.1"/>
    </source>
</evidence>
<protein>
    <submittedName>
        <fullName evidence="2">Uncharacterized protein</fullName>
    </submittedName>
</protein>
<gene>
    <name evidence="2" type="ORF">Anas_01640</name>
</gene>
<sequence length="62" mass="7655">MQDRLVPPDEEAAYWVEYVMRHKGAPHIMSPTLIFYILYHKFRIRLFYIIDVYFISYKSLIR</sequence>
<dbReference type="EMBL" id="SEYY01001199">
    <property type="protein sequence ID" value="KAB7505545.1"/>
    <property type="molecule type" value="Genomic_DNA"/>
</dbReference>
<dbReference type="GO" id="GO:0008194">
    <property type="term" value="F:UDP-glycosyltransferase activity"/>
    <property type="evidence" value="ECO:0007669"/>
    <property type="project" value="InterPro"/>
</dbReference>
<evidence type="ECO:0000313" key="3">
    <source>
        <dbReference type="Proteomes" id="UP000326759"/>
    </source>
</evidence>